<reference evidence="1 2" key="1">
    <citation type="submission" date="2019-03" db="EMBL/GenBank/DDBJ databases">
        <title>Single cell metagenomics reveals metabolic interactions within the superorganism composed of flagellate Streblomastix strix and complex community of Bacteroidetes bacteria on its surface.</title>
        <authorList>
            <person name="Treitli S.C."/>
            <person name="Kolisko M."/>
            <person name="Husnik F."/>
            <person name="Keeling P."/>
            <person name="Hampl V."/>
        </authorList>
    </citation>
    <scope>NUCLEOTIDE SEQUENCE [LARGE SCALE GENOMIC DNA]</scope>
    <source>
        <strain evidence="1">ST1C</strain>
    </source>
</reference>
<proteinExistence type="predicted"/>
<evidence type="ECO:0000313" key="2">
    <source>
        <dbReference type="Proteomes" id="UP000324800"/>
    </source>
</evidence>
<comment type="caution">
    <text evidence="1">The sequence shown here is derived from an EMBL/GenBank/DDBJ whole genome shotgun (WGS) entry which is preliminary data.</text>
</comment>
<protein>
    <submittedName>
        <fullName evidence="1">Uncharacterized protein</fullName>
    </submittedName>
</protein>
<gene>
    <name evidence="1" type="ORF">EZS28_005854</name>
</gene>
<organism evidence="1 2">
    <name type="scientific">Streblomastix strix</name>
    <dbReference type="NCBI Taxonomy" id="222440"/>
    <lineage>
        <taxon>Eukaryota</taxon>
        <taxon>Metamonada</taxon>
        <taxon>Preaxostyla</taxon>
        <taxon>Oxymonadida</taxon>
        <taxon>Streblomastigidae</taxon>
        <taxon>Streblomastix</taxon>
    </lineage>
</organism>
<sequence>MPLNTTHYLQMCDLGIFGAYKLHQQTLRRTNTRDTPEQVGILAVSALHQEIVRINLFSSFRKSGLQQKWNAQRRSYIEICHDSFIAVVEIIEADKLLLKYTGTKQTRK</sequence>
<accession>A0A5J4WVS4</accession>
<name>A0A5J4WVS4_9EUKA</name>
<dbReference type="AlphaFoldDB" id="A0A5J4WVS4"/>
<dbReference type="OrthoDB" id="4327074at2759"/>
<dbReference type="EMBL" id="SNRW01000916">
    <property type="protein sequence ID" value="KAA6398622.1"/>
    <property type="molecule type" value="Genomic_DNA"/>
</dbReference>
<evidence type="ECO:0000313" key="1">
    <source>
        <dbReference type="EMBL" id="KAA6398622.1"/>
    </source>
</evidence>
<dbReference type="Proteomes" id="UP000324800">
    <property type="component" value="Unassembled WGS sequence"/>
</dbReference>